<sequence>MFTSWAILKKKPKQRHVIGVSFAFAGLVFVGGSVIGWKNSFGKKVKFASKSLLGIAIALCGQFVASIHFVLEEKLMKGVEKPVPPIFIIGSEGIAGIVISLAIFLQITTEFMEKIMDHMRT</sequence>
<proteinExistence type="predicted"/>
<dbReference type="AlphaFoldDB" id="A2G970"/>
<keyword evidence="3" id="KW-1185">Reference proteome</keyword>
<dbReference type="InParanoid" id="A2G970"/>
<keyword evidence="1" id="KW-0812">Transmembrane</keyword>
<feature type="transmembrane region" description="Helical" evidence="1">
    <location>
        <begin position="83"/>
        <end position="107"/>
    </location>
</feature>
<evidence type="ECO:0000256" key="1">
    <source>
        <dbReference type="SAM" id="Phobius"/>
    </source>
</evidence>
<feature type="transmembrane region" description="Helical" evidence="1">
    <location>
        <begin position="17"/>
        <end position="37"/>
    </location>
</feature>
<dbReference type="Proteomes" id="UP000001542">
    <property type="component" value="Unassembled WGS sequence"/>
</dbReference>
<reference evidence="2" key="2">
    <citation type="journal article" date="2007" name="Science">
        <title>Draft genome sequence of the sexually transmitted pathogen Trichomonas vaginalis.</title>
        <authorList>
            <person name="Carlton J.M."/>
            <person name="Hirt R.P."/>
            <person name="Silva J.C."/>
            <person name="Delcher A.L."/>
            <person name="Schatz M."/>
            <person name="Zhao Q."/>
            <person name="Wortman J.R."/>
            <person name="Bidwell S.L."/>
            <person name="Alsmark U.C.M."/>
            <person name="Besteiro S."/>
            <person name="Sicheritz-Ponten T."/>
            <person name="Noel C.J."/>
            <person name="Dacks J.B."/>
            <person name="Foster P.G."/>
            <person name="Simillion C."/>
            <person name="Van de Peer Y."/>
            <person name="Miranda-Saavedra D."/>
            <person name="Barton G.J."/>
            <person name="Westrop G.D."/>
            <person name="Mueller S."/>
            <person name="Dessi D."/>
            <person name="Fiori P.L."/>
            <person name="Ren Q."/>
            <person name="Paulsen I."/>
            <person name="Zhang H."/>
            <person name="Bastida-Corcuera F.D."/>
            <person name="Simoes-Barbosa A."/>
            <person name="Brown M.T."/>
            <person name="Hayes R.D."/>
            <person name="Mukherjee M."/>
            <person name="Okumura C.Y."/>
            <person name="Schneider R."/>
            <person name="Smith A.J."/>
            <person name="Vanacova S."/>
            <person name="Villalvazo M."/>
            <person name="Haas B.J."/>
            <person name="Pertea M."/>
            <person name="Feldblyum T.V."/>
            <person name="Utterback T.R."/>
            <person name="Shu C.L."/>
            <person name="Osoegawa K."/>
            <person name="de Jong P.J."/>
            <person name="Hrdy I."/>
            <person name="Horvathova L."/>
            <person name="Zubacova Z."/>
            <person name="Dolezal P."/>
            <person name="Malik S.B."/>
            <person name="Logsdon J.M. Jr."/>
            <person name="Henze K."/>
            <person name="Gupta A."/>
            <person name="Wang C.C."/>
            <person name="Dunne R.L."/>
            <person name="Upcroft J.A."/>
            <person name="Upcroft P."/>
            <person name="White O."/>
            <person name="Salzberg S.L."/>
            <person name="Tang P."/>
            <person name="Chiu C.-H."/>
            <person name="Lee Y.-S."/>
            <person name="Embley T.M."/>
            <person name="Coombs G.H."/>
            <person name="Mottram J.C."/>
            <person name="Tachezy J."/>
            <person name="Fraser-Liggett C.M."/>
            <person name="Johnson P.J."/>
        </authorList>
    </citation>
    <scope>NUCLEOTIDE SEQUENCE [LARGE SCALE GENOMIC DNA]</scope>
    <source>
        <strain evidence="2">G3</strain>
    </source>
</reference>
<keyword evidence="1" id="KW-0472">Membrane</keyword>
<dbReference type="EMBL" id="DS114684">
    <property type="protein sequence ID" value="EAX86295.1"/>
    <property type="molecule type" value="Genomic_DNA"/>
</dbReference>
<dbReference type="VEuPathDB" id="TrichDB:TVAG_588050"/>
<dbReference type="PANTHER" id="PTHR13146:SF0">
    <property type="entry name" value="SOLUTE CARRIER FAMILY 35 MEMBER F6"/>
    <property type="match status" value="1"/>
</dbReference>
<feature type="transmembrane region" description="Helical" evidence="1">
    <location>
        <begin position="52"/>
        <end position="71"/>
    </location>
</feature>
<dbReference type="KEGG" id="tva:4743939"/>
<gene>
    <name evidence="2" type="ORF">TVAG_588050</name>
</gene>
<dbReference type="RefSeq" id="XP_001299225.1">
    <property type="nucleotide sequence ID" value="XM_001299224.1"/>
</dbReference>
<reference evidence="2" key="1">
    <citation type="submission" date="2006-10" db="EMBL/GenBank/DDBJ databases">
        <authorList>
            <person name="Amadeo P."/>
            <person name="Zhao Q."/>
            <person name="Wortman J."/>
            <person name="Fraser-Liggett C."/>
            <person name="Carlton J."/>
        </authorList>
    </citation>
    <scope>NUCLEOTIDE SEQUENCE</scope>
    <source>
        <strain evidence="2">G3</strain>
    </source>
</reference>
<accession>A2G970</accession>
<name>A2G970_TRIV3</name>
<dbReference type="VEuPathDB" id="TrichDB:TVAGG3_0749480"/>
<keyword evidence="1" id="KW-1133">Transmembrane helix</keyword>
<dbReference type="PANTHER" id="PTHR13146">
    <property type="match status" value="1"/>
</dbReference>
<organism evidence="2 3">
    <name type="scientific">Trichomonas vaginalis (strain ATCC PRA-98 / G3)</name>
    <dbReference type="NCBI Taxonomy" id="412133"/>
    <lineage>
        <taxon>Eukaryota</taxon>
        <taxon>Metamonada</taxon>
        <taxon>Parabasalia</taxon>
        <taxon>Trichomonadida</taxon>
        <taxon>Trichomonadidae</taxon>
        <taxon>Trichomonas</taxon>
    </lineage>
</organism>
<evidence type="ECO:0000313" key="2">
    <source>
        <dbReference type="EMBL" id="EAX86295.1"/>
    </source>
</evidence>
<evidence type="ECO:0000313" key="3">
    <source>
        <dbReference type="Proteomes" id="UP000001542"/>
    </source>
</evidence>
<protein>
    <submittedName>
        <fullName evidence="2">Uncharacterized protein</fullName>
    </submittedName>
</protein>